<dbReference type="GO" id="GO:0016787">
    <property type="term" value="F:hydrolase activity"/>
    <property type="evidence" value="ECO:0007669"/>
    <property type="project" value="UniProtKB-KW"/>
</dbReference>
<evidence type="ECO:0000259" key="1">
    <source>
        <dbReference type="SMART" id="SM00849"/>
    </source>
</evidence>
<dbReference type="RefSeq" id="WP_066501703.1">
    <property type="nucleotide sequence ID" value="NZ_BJMO01000016.1"/>
</dbReference>
<dbReference type="OrthoDB" id="2971563at2"/>
<evidence type="ECO:0000313" key="2">
    <source>
        <dbReference type="EMBL" id="AMM34716.1"/>
    </source>
</evidence>
<dbReference type="InterPro" id="IPR036866">
    <property type="entry name" value="RibonucZ/Hydroxyglut_hydro"/>
</dbReference>
<dbReference type="EMBL" id="CP014518">
    <property type="protein sequence ID" value="AMM34716.1"/>
    <property type="molecule type" value="Genomic_DNA"/>
</dbReference>
<reference evidence="2 3" key="1">
    <citation type="submission" date="2016-02" db="EMBL/GenBank/DDBJ databases">
        <title>Complete genome of Sinomonas atrocyanea KCTC 3377.</title>
        <authorList>
            <person name="Kim K.M."/>
        </authorList>
    </citation>
    <scope>NUCLEOTIDE SEQUENCE [LARGE SCALE GENOMIC DNA]</scope>
    <source>
        <strain evidence="2 3">KCTC 3377</strain>
    </source>
</reference>
<organism evidence="2 3">
    <name type="scientific">Sinomonas atrocyanea</name>
    <dbReference type="NCBI Taxonomy" id="37927"/>
    <lineage>
        <taxon>Bacteria</taxon>
        <taxon>Bacillati</taxon>
        <taxon>Actinomycetota</taxon>
        <taxon>Actinomycetes</taxon>
        <taxon>Micrococcales</taxon>
        <taxon>Micrococcaceae</taxon>
        <taxon>Sinomonas</taxon>
    </lineage>
</organism>
<keyword evidence="3" id="KW-1185">Reference proteome</keyword>
<dbReference type="InterPro" id="IPR050855">
    <property type="entry name" value="NDM-1-like"/>
</dbReference>
<gene>
    <name evidence="2" type="ORF">SA2016_4064</name>
</gene>
<dbReference type="PANTHER" id="PTHR42951">
    <property type="entry name" value="METALLO-BETA-LACTAMASE DOMAIN-CONTAINING"/>
    <property type="match status" value="1"/>
</dbReference>
<dbReference type="Gene3D" id="3.60.15.10">
    <property type="entry name" value="Ribonuclease Z/Hydroxyacylglutathione hydrolase-like"/>
    <property type="match status" value="1"/>
</dbReference>
<accession>A0A127A6L7</accession>
<protein>
    <submittedName>
        <fullName evidence="2">Zn-dependent hydrolase</fullName>
    </submittedName>
</protein>
<dbReference type="AlphaFoldDB" id="A0A127A6L7"/>
<dbReference type="PANTHER" id="PTHR42951:SF17">
    <property type="entry name" value="METALLO-BETA-LACTAMASE DOMAIN-CONTAINING PROTEIN"/>
    <property type="match status" value="1"/>
</dbReference>
<dbReference type="Proteomes" id="UP000070134">
    <property type="component" value="Chromosome"/>
</dbReference>
<sequence length="247" mass="26173">MFTQNAAPGIHRLEHAATNLYVVDEGGSLLLVDAGFPSSERLLAQAVRELGRGPEDIRALVLTHGHFDHIGSATRLRARLGIPVYAHAADHDIAAHPYRYRHERSALLYPVRYPKSLLAFGQMAAAGAFAVPGLRDVQTLDQDALRALPGSPTLLQVPGHTAGSVALWFPQRDAVITGDALVTLDPYTGGRGPQIVAQAATADSETALASLGELASTRASILLPGHGEPWMQGAEAAVARALVVSRH</sequence>
<dbReference type="SMART" id="SM00849">
    <property type="entry name" value="Lactamase_B"/>
    <property type="match status" value="1"/>
</dbReference>
<dbReference type="PATRIC" id="fig|37927.3.peg.4167"/>
<dbReference type="STRING" id="37927.SA2016_4064"/>
<evidence type="ECO:0000313" key="3">
    <source>
        <dbReference type="Proteomes" id="UP000070134"/>
    </source>
</evidence>
<dbReference type="Pfam" id="PF00753">
    <property type="entry name" value="Lactamase_B"/>
    <property type="match status" value="1"/>
</dbReference>
<name>A0A127A6L7_9MICC</name>
<feature type="domain" description="Metallo-beta-lactamase" evidence="1">
    <location>
        <begin position="17"/>
        <end position="226"/>
    </location>
</feature>
<dbReference type="SUPFAM" id="SSF56281">
    <property type="entry name" value="Metallo-hydrolase/oxidoreductase"/>
    <property type="match status" value="1"/>
</dbReference>
<proteinExistence type="predicted"/>
<dbReference type="InterPro" id="IPR001279">
    <property type="entry name" value="Metallo-B-lactamas"/>
</dbReference>
<keyword evidence="2" id="KW-0378">Hydrolase</keyword>
<dbReference type="KEGG" id="satk:SA2016_4064"/>
<dbReference type="CDD" id="cd07721">
    <property type="entry name" value="yflN-like_MBL-fold"/>
    <property type="match status" value="1"/>
</dbReference>